<reference evidence="2 3" key="1">
    <citation type="submission" date="2021-05" db="EMBL/GenBank/DDBJ databases">
        <title>Comparative genomic studies on the polysaccharide-degrading batcterial strains of the Flammeovirga genus.</title>
        <authorList>
            <person name="Zewei F."/>
            <person name="Zheng Z."/>
            <person name="Yu L."/>
            <person name="Ruyue G."/>
            <person name="Yanhong M."/>
            <person name="Yuanyuan C."/>
            <person name="Jingyan G."/>
            <person name="Wenjun H."/>
        </authorList>
    </citation>
    <scope>NUCLEOTIDE SEQUENCE [LARGE SCALE GENOMIC DNA]</scope>
    <source>
        <strain evidence="2 3">NBRC:100898</strain>
    </source>
</reference>
<keyword evidence="1" id="KW-0175">Coiled coil</keyword>
<accession>A0AAX1NDG2</accession>
<evidence type="ECO:0000313" key="3">
    <source>
        <dbReference type="Proteomes" id="UP000678679"/>
    </source>
</evidence>
<proteinExistence type="predicted"/>
<gene>
    <name evidence="2" type="ORF">KMW28_25795</name>
</gene>
<dbReference type="RefSeq" id="WP_169663790.1">
    <property type="nucleotide sequence ID" value="NZ_CP076133.1"/>
</dbReference>
<evidence type="ECO:0000256" key="1">
    <source>
        <dbReference type="SAM" id="Coils"/>
    </source>
</evidence>
<feature type="coiled-coil region" evidence="1">
    <location>
        <begin position="474"/>
        <end position="501"/>
    </location>
</feature>
<name>A0AAX1NDG2_9BACT</name>
<dbReference type="EMBL" id="CP076133">
    <property type="protein sequence ID" value="QWG04310.1"/>
    <property type="molecule type" value="Genomic_DNA"/>
</dbReference>
<protein>
    <recommendedName>
        <fullName evidence="4">DUF4384 domain-containing protein</fullName>
    </recommendedName>
</protein>
<sequence length="510" mass="58013">MQKFLRNYLHLIVICVLFIPLNLIAKGDPVWLKAEYRLVNYPTDKFLTAYQVAVNVPSENKSDRLAQLKLDAKKELAENVSVQIESVSKTEIANASGASYENFKQNSTSFSNVNLSGLHQMDYYDEKRAILYTFIYIEIKELLSINRKRVSEANQKIKTLKNQIDNYISSENIIAAKKTIRKVIPIFREVEELYAVSITLGDKIDLNYNEFINYQTEIEKTNKELLNTHISSVDELANDIASIINDQVQLSNQTLRVDNFTFEDTKMGSKLSMKLHALLTSKLSSQSKFRVLDATNATTKFELQGTIWEEGESLRVLSILRDKESGNIQGGSESKILKKKLGDTPFKPDNLDYALKVQGLITSNQSNNQGLSLDVITNKGNKSPIYEKGEIMSLYVKVNRPCKVRFIYHLADGTKVLLLDNYEITAQQVNQMVKVSQEFECYPPFGVETLQVFAKTGSNFKPLSTSEDQGYYFIQDDIETINNVNRQFSDLEQEVAFSEKRLLITTLPAN</sequence>
<feature type="coiled-coil region" evidence="1">
    <location>
        <begin position="143"/>
        <end position="170"/>
    </location>
</feature>
<dbReference type="Proteomes" id="UP000678679">
    <property type="component" value="Chromosome 2"/>
</dbReference>
<organism evidence="2 3">
    <name type="scientific">Flammeovirga yaeyamensis</name>
    <dbReference type="NCBI Taxonomy" id="367791"/>
    <lineage>
        <taxon>Bacteria</taxon>
        <taxon>Pseudomonadati</taxon>
        <taxon>Bacteroidota</taxon>
        <taxon>Cytophagia</taxon>
        <taxon>Cytophagales</taxon>
        <taxon>Flammeovirgaceae</taxon>
        <taxon>Flammeovirga</taxon>
    </lineage>
</organism>
<evidence type="ECO:0008006" key="4">
    <source>
        <dbReference type="Google" id="ProtNLM"/>
    </source>
</evidence>
<keyword evidence="3" id="KW-1185">Reference proteome</keyword>
<dbReference type="KEGG" id="fya:KMW28_25795"/>
<dbReference type="AlphaFoldDB" id="A0AAX1NDG2"/>
<evidence type="ECO:0000313" key="2">
    <source>
        <dbReference type="EMBL" id="QWG04310.1"/>
    </source>
</evidence>